<dbReference type="Pfam" id="PF19479">
    <property type="entry name" value="DUF6015"/>
    <property type="match status" value="1"/>
</dbReference>
<evidence type="ECO:0000313" key="1">
    <source>
        <dbReference type="EMBL" id="TQS84814.1"/>
    </source>
</evidence>
<proteinExistence type="predicted"/>
<dbReference type="EMBL" id="LVVT01000001">
    <property type="protein sequence ID" value="TQS84814.1"/>
    <property type="molecule type" value="Genomic_DNA"/>
</dbReference>
<name>A0A8J8TFM4_9ARCH</name>
<gene>
    <name evidence="1" type="ORF">A3207_01955</name>
</gene>
<organism evidence="1 2">
    <name type="scientific">Candidatus Methanomassiliicoccus intestinalis</name>
    <dbReference type="NCBI Taxonomy" id="1406512"/>
    <lineage>
        <taxon>Archaea</taxon>
        <taxon>Methanobacteriati</taxon>
        <taxon>Thermoplasmatota</taxon>
        <taxon>Thermoplasmata</taxon>
        <taxon>Methanomassiliicoccales</taxon>
        <taxon>Methanomassiliicoccaceae</taxon>
        <taxon>Methanomassiliicoccus</taxon>
    </lineage>
</organism>
<dbReference type="InterPro" id="IPR046057">
    <property type="entry name" value="DUF6015"/>
</dbReference>
<evidence type="ECO:0000313" key="2">
    <source>
        <dbReference type="Proteomes" id="UP000752814"/>
    </source>
</evidence>
<dbReference type="RefSeq" id="WP_020448622.1">
    <property type="nucleotide sequence ID" value="NZ_CAYAXV010000007.1"/>
</dbReference>
<dbReference type="GeneID" id="41323151"/>
<comment type="caution">
    <text evidence="1">The sequence shown here is derived from an EMBL/GenBank/DDBJ whole genome shotgun (WGS) entry which is preliminary data.</text>
</comment>
<sequence length="122" mass="14382">MYEPVTYEELRIAIERKSKIDAETSGQLAERVLNYFGYNSEMIDNALTPEDRGMFYFLEEFQIISSRYEEETLFTGRPWRVFYWTLDKDKILKIIGAPVEKADSEYGVYEGLPDNVWVRQSA</sequence>
<accession>A0A8J8TFM4</accession>
<reference evidence="1" key="1">
    <citation type="submission" date="2016-03" db="EMBL/GenBank/DDBJ databases">
        <authorList>
            <person name="Borrel G."/>
            <person name="Mccann A."/>
            <person name="O'Toole P.W."/>
        </authorList>
    </citation>
    <scope>NUCLEOTIDE SEQUENCE</scope>
    <source>
        <strain evidence="1">183</strain>
    </source>
</reference>
<dbReference type="AlphaFoldDB" id="A0A8J8TFM4"/>
<protein>
    <submittedName>
        <fullName evidence="1">Uncharacterized protein</fullName>
    </submittedName>
</protein>
<dbReference type="Proteomes" id="UP000752814">
    <property type="component" value="Unassembled WGS sequence"/>
</dbReference>